<organism evidence="1 2">
    <name type="scientific">Paenibacillus illinoisensis</name>
    <dbReference type="NCBI Taxonomy" id="59845"/>
    <lineage>
        <taxon>Bacteria</taxon>
        <taxon>Bacillati</taxon>
        <taxon>Bacillota</taxon>
        <taxon>Bacilli</taxon>
        <taxon>Bacillales</taxon>
        <taxon>Paenibacillaceae</taxon>
        <taxon>Paenibacillus</taxon>
    </lineage>
</organism>
<dbReference type="RefSeq" id="WP_402877372.1">
    <property type="nucleotide sequence ID" value="NZ_JBIYSL010000005.1"/>
</dbReference>
<dbReference type="EMBL" id="JBIYSL010000005">
    <property type="protein sequence ID" value="MFK0524754.1"/>
    <property type="molecule type" value="Genomic_DNA"/>
</dbReference>
<comment type="caution">
    <text evidence="1">The sequence shown here is derived from an EMBL/GenBank/DDBJ whole genome shotgun (WGS) entry which is preliminary data.</text>
</comment>
<keyword evidence="2" id="KW-1185">Reference proteome</keyword>
<dbReference type="Proteomes" id="UP001618531">
    <property type="component" value="Unassembled WGS sequence"/>
</dbReference>
<evidence type="ECO:0000313" key="1">
    <source>
        <dbReference type="EMBL" id="MFK0524754.1"/>
    </source>
</evidence>
<reference evidence="1 2" key="1">
    <citation type="submission" date="2024-11" db="EMBL/GenBank/DDBJ databases">
        <title>Identification and Characterization of a Novel Fosfomycin Bacillithiol Transferase FosB8 in Paenibacillus illinoisensis.</title>
        <authorList>
            <person name="Lu W."/>
        </authorList>
    </citation>
    <scope>NUCLEOTIDE SEQUENCE [LARGE SCALE GENOMIC DNA]</scope>
    <source>
        <strain evidence="1 2">WP77</strain>
    </source>
</reference>
<evidence type="ECO:0000313" key="2">
    <source>
        <dbReference type="Proteomes" id="UP001618531"/>
    </source>
</evidence>
<sequence length="139" mass="16401">MVVINDVKDSVVSTIATTFPTIEVYDERMEQGFNEPCFFVLMFPVAHTKQRDRRYIRSHSFDIHYFNNDNYTACHDMAEQLYSLMDLITMDGKLIRGEAMTHEIVDGVLHFNVRYDFHVLRERAPGDKMQNLYQEGRLK</sequence>
<gene>
    <name evidence="1" type="ORF">ACINKY_21370</name>
</gene>
<protein>
    <submittedName>
        <fullName evidence="1">DUF6838 family protein</fullName>
    </submittedName>
</protein>
<accession>A0ABW8HYN5</accession>
<name>A0ABW8HYN5_9BACL</name>
<dbReference type="Pfam" id="PF20765">
    <property type="entry name" value="Phage_tail_terminator_8"/>
    <property type="match status" value="1"/>
</dbReference>
<dbReference type="InterPro" id="IPR049254">
    <property type="entry name" value="Phage_tail_terminator"/>
</dbReference>
<proteinExistence type="predicted"/>